<reference evidence="2" key="1">
    <citation type="journal article" date="2019" name="Int. J. Syst. Evol. Microbiol.">
        <title>The Global Catalogue of Microorganisms (GCM) 10K type strain sequencing project: providing services to taxonomists for standard genome sequencing and annotation.</title>
        <authorList>
            <consortium name="The Broad Institute Genomics Platform"/>
            <consortium name="The Broad Institute Genome Sequencing Center for Infectious Disease"/>
            <person name="Wu L."/>
            <person name="Ma J."/>
        </authorList>
    </citation>
    <scope>NUCLEOTIDE SEQUENCE [LARGE SCALE GENOMIC DNA]</scope>
    <source>
        <strain evidence="2">CCUG 58411</strain>
    </source>
</reference>
<gene>
    <name evidence="1" type="ORF">ACFQ2T_00705</name>
</gene>
<dbReference type="EMBL" id="JBHTLN010000001">
    <property type="protein sequence ID" value="MFD1121010.1"/>
    <property type="molecule type" value="Genomic_DNA"/>
</dbReference>
<evidence type="ECO:0000313" key="1">
    <source>
        <dbReference type="EMBL" id="MFD1121010.1"/>
    </source>
</evidence>
<evidence type="ECO:0000313" key="2">
    <source>
        <dbReference type="Proteomes" id="UP001597206"/>
    </source>
</evidence>
<sequence length="55" mass="6096">MPPVDFSGNQPPFVPDYVANLGFRVRNLTDEFYAIFGSSNGRQAMIAAPRTFEVS</sequence>
<dbReference type="Proteomes" id="UP001597206">
    <property type="component" value="Unassembled WGS sequence"/>
</dbReference>
<protein>
    <submittedName>
        <fullName evidence="1">Uncharacterized protein</fullName>
    </submittedName>
</protein>
<accession>A0ABW3P7W5</accession>
<name>A0ABW3P7W5_9PROT</name>
<dbReference type="RefSeq" id="WP_379029123.1">
    <property type="nucleotide sequence ID" value="NZ_JBHTLN010000001.1"/>
</dbReference>
<comment type="caution">
    <text evidence="1">The sequence shown here is derived from an EMBL/GenBank/DDBJ whole genome shotgun (WGS) entry which is preliminary data.</text>
</comment>
<proteinExistence type="predicted"/>
<keyword evidence="2" id="KW-1185">Reference proteome</keyword>
<organism evidence="1 2">
    <name type="scientific">Methylophilus flavus</name>
    <dbReference type="NCBI Taxonomy" id="640084"/>
    <lineage>
        <taxon>Bacteria</taxon>
        <taxon>Pseudomonadati</taxon>
        <taxon>Pseudomonadota</taxon>
        <taxon>Betaproteobacteria</taxon>
        <taxon>Nitrosomonadales</taxon>
        <taxon>Methylophilaceae</taxon>
        <taxon>Methylophilus</taxon>
    </lineage>
</organism>